<feature type="transmembrane region" description="Helical" evidence="5">
    <location>
        <begin position="6"/>
        <end position="27"/>
    </location>
</feature>
<keyword evidence="2" id="KW-0964">Secreted</keyword>
<comment type="subcellular location">
    <subcellularLocation>
        <location evidence="1">Secreted</location>
    </subcellularLocation>
</comment>
<evidence type="ECO:0000256" key="5">
    <source>
        <dbReference type="SAM" id="Phobius"/>
    </source>
</evidence>
<proteinExistence type="predicted"/>
<dbReference type="AlphaFoldDB" id="A0A3B0Y326"/>
<dbReference type="EMBL" id="UOFI01000032">
    <property type="protein sequence ID" value="VAW62864.1"/>
    <property type="molecule type" value="Genomic_DNA"/>
</dbReference>
<evidence type="ECO:0000256" key="3">
    <source>
        <dbReference type="ARBA" id="ARBA00022729"/>
    </source>
</evidence>
<dbReference type="InterPro" id="IPR059100">
    <property type="entry name" value="TSP3_bac"/>
</dbReference>
<evidence type="ECO:0000256" key="2">
    <source>
        <dbReference type="ARBA" id="ARBA00022525"/>
    </source>
</evidence>
<evidence type="ECO:0000313" key="6">
    <source>
        <dbReference type="EMBL" id="VAW62864.1"/>
    </source>
</evidence>
<accession>A0A3B0Y326</accession>
<protein>
    <submittedName>
        <fullName evidence="6">Uncharacterized protein</fullName>
    </submittedName>
</protein>
<keyword evidence="4" id="KW-0106">Calcium</keyword>
<sequence>MEQNYFMILIRIIFSLFFIHILSACGGDNNIEKSVSKTTAEMPVELQKLVGTGGGTLRAYVTIDGDTSNRIEMTINPAGAGSASAAIPGLSLKSYTVLISYEYTQGANTLILATASKTVDLTSGSGSLSFLVGDYQDIGTHDDDGDGISNAAELAAGSDPWDNVCNLDISTIGNCTLS</sequence>
<keyword evidence="5" id="KW-0472">Membrane</keyword>
<evidence type="ECO:0000256" key="1">
    <source>
        <dbReference type="ARBA" id="ARBA00004613"/>
    </source>
</evidence>
<evidence type="ECO:0000256" key="4">
    <source>
        <dbReference type="ARBA" id="ARBA00022837"/>
    </source>
</evidence>
<dbReference type="Pfam" id="PF18884">
    <property type="entry name" value="TSP3_bac"/>
    <property type="match status" value="1"/>
</dbReference>
<reference evidence="6" key="1">
    <citation type="submission" date="2018-06" db="EMBL/GenBank/DDBJ databases">
        <authorList>
            <person name="Zhirakovskaya E."/>
        </authorList>
    </citation>
    <scope>NUCLEOTIDE SEQUENCE</scope>
</reference>
<gene>
    <name evidence="6" type="ORF">MNBD_GAMMA09-1470</name>
</gene>
<keyword evidence="5" id="KW-0812">Transmembrane</keyword>
<keyword evidence="3" id="KW-0732">Signal</keyword>
<organism evidence="6">
    <name type="scientific">hydrothermal vent metagenome</name>
    <dbReference type="NCBI Taxonomy" id="652676"/>
    <lineage>
        <taxon>unclassified sequences</taxon>
        <taxon>metagenomes</taxon>
        <taxon>ecological metagenomes</taxon>
    </lineage>
</organism>
<name>A0A3B0Y326_9ZZZZ</name>
<keyword evidence="5" id="KW-1133">Transmembrane helix</keyword>